<dbReference type="InterPro" id="IPR019734">
    <property type="entry name" value="TPR_rpt"/>
</dbReference>
<dbReference type="GeneID" id="24886198"/>
<dbReference type="AlphaFoldDB" id="A0A0G3CHT3"/>
<organism evidence="3 4">
    <name type="scientific">Methanosarcina barkeri CM1</name>
    <dbReference type="NCBI Taxonomy" id="796385"/>
    <lineage>
        <taxon>Archaea</taxon>
        <taxon>Methanobacteriati</taxon>
        <taxon>Methanobacteriota</taxon>
        <taxon>Stenosarchaea group</taxon>
        <taxon>Methanomicrobia</taxon>
        <taxon>Methanosarcinales</taxon>
        <taxon>Methanosarcinaceae</taxon>
        <taxon>Methanosarcina</taxon>
    </lineage>
</organism>
<dbReference type="PATRIC" id="fig|796385.3.peg.3055"/>
<dbReference type="InterPro" id="IPR000157">
    <property type="entry name" value="TIR_dom"/>
</dbReference>
<dbReference type="Gene3D" id="1.25.40.10">
    <property type="entry name" value="Tetratricopeptide repeat domain"/>
    <property type="match status" value="1"/>
</dbReference>
<proteinExistence type="predicted"/>
<reference evidence="3 4" key="2">
    <citation type="journal article" date="2015" name="Stand. Genomic Sci.">
        <title>The complete genome sequence of the rumen methanogen Methanosarcina barkeri CM1.</title>
        <authorList>
            <person name="Lambie S.C."/>
            <person name="Kelly W.J."/>
            <person name="Leahy S.C."/>
            <person name="Li D."/>
            <person name="Reilly K."/>
            <person name="McAllister T.A."/>
            <person name="Valle E.R."/>
            <person name="Attwood G.T."/>
            <person name="Altermann E."/>
        </authorList>
    </citation>
    <scope>NUCLEOTIDE SEQUENCE [LARGE SCALE GENOMIC DNA]</scope>
    <source>
        <strain evidence="3 4">CM1</strain>
    </source>
</reference>
<evidence type="ECO:0000313" key="3">
    <source>
        <dbReference type="EMBL" id="AKJ39498.1"/>
    </source>
</evidence>
<dbReference type="Proteomes" id="UP000035331">
    <property type="component" value="Chromosome"/>
</dbReference>
<dbReference type="PROSITE" id="PS50104">
    <property type="entry name" value="TIR"/>
    <property type="match status" value="1"/>
</dbReference>
<dbReference type="PROSITE" id="PS50005">
    <property type="entry name" value="TPR"/>
    <property type="match status" value="1"/>
</dbReference>
<keyword evidence="1" id="KW-0802">TPR repeat</keyword>
<dbReference type="SUPFAM" id="SSF52200">
    <property type="entry name" value="Toll/Interleukin receptor TIR domain"/>
    <property type="match status" value="1"/>
</dbReference>
<evidence type="ECO:0000313" key="4">
    <source>
        <dbReference type="Proteomes" id="UP000035331"/>
    </source>
</evidence>
<feature type="domain" description="TIR" evidence="2">
    <location>
        <begin position="13"/>
        <end position="139"/>
    </location>
</feature>
<sequence length="876" mass="102727">MADDHHPEFVGLNPPKVFISYSHEDEKWKDMLVENLKILINKNIIDCWHDGCIYGGEKHSEKIFEAINNSKVAILLVSQKFLISDYIQNKEVPKIQERKALGLIHIYPIMIKYCSWDKFDWLKETNIRPKNAVPLASMDENSIDNEFVKIINEIEDICNKINNDDFRRSEMKYNIAVDEPDDKFVCNYEFVENSNNRNETAVLITNIGLMDLGRNGEPLYNHDKKSKYKKIGQERREFYRKKEKLIQAARSHYDAVPQESSAIPRIEINTSEYFKNLLNSKNFYDLDLLILTPLIENIRIEYNIKEIIIFYVEASFQNIEDEYVAHIVKKILCHKYRFDETKIKVEPVPIADDEEKTFNRYKNEIEKIPHNVDSILFSLLGDASRQDTSAILQAIDMFPTKTKLILELNKKNNIYVYNVNEGTHESVIKLKSFEENLKFLQNNEILRCILLSKIKIIDKLITENEKNSSCSGYQFTKGIFLNDLGNLLLKMELTSEAVESFEKALVIFRQLPTEFSGNPQYESPEYRYRTAKILFNFGNAFLQENELEDAKSKFEESLELSKKLLNFLPNNHIFQSLLLETITKLIEIYLEIGEEPLNKKESLIHALELCREYEKFDSAKYFTDNRKIVLEYKLKACLNLSFMKIKESNKKDAHEMYKKCIASIEKLKSNECDEQLIKLFNLICCYLQSKRILSEAMDHNPPDLSLVEKSIESFKIAMNMFKGNEHSELANEIFKEANICFKIYSLFLEFIKMLNIEDDASLDKYATTEKNNLMFSIEEFPNELDIKIKSYLEDIVKLWSEKDPVKRKEKLAALSTSMEEIKQIKFRKILRIIYEEAKEILMAIPTNEINIESLPQKKLVRKSIEEKYVVMDKNTL</sequence>
<accession>A0A0G3CHT3</accession>
<dbReference type="RefSeq" id="WP_048176870.1">
    <property type="nucleotide sequence ID" value="NZ_CP008746.1"/>
</dbReference>
<dbReference type="SMART" id="SM00028">
    <property type="entry name" value="TPR"/>
    <property type="match status" value="2"/>
</dbReference>
<evidence type="ECO:0000256" key="1">
    <source>
        <dbReference type="PROSITE-ProRule" id="PRU00339"/>
    </source>
</evidence>
<dbReference type="GO" id="GO:0007165">
    <property type="term" value="P:signal transduction"/>
    <property type="evidence" value="ECO:0007669"/>
    <property type="project" value="InterPro"/>
</dbReference>
<dbReference type="Pfam" id="PF13676">
    <property type="entry name" value="TIR_2"/>
    <property type="match status" value="1"/>
</dbReference>
<dbReference type="InterPro" id="IPR011990">
    <property type="entry name" value="TPR-like_helical_dom_sf"/>
</dbReference>
<dbReference type="InterPro" id="IPR035897">
    <property type="entry name" value="Toll_tir_struct_dom_sf"/>
</dbReference>
<reference evidence="4" key="1">
    <citation type="submission" date="2014-06" db="EMBL/GenBank/DDBJ databases">
        <title>The complete genome sequence of Methanosarcina barkeri CM1.</title>
        <authorList>
            <consortium name="Pastoral Greenhouse Gas Research Consortium"/>
            <person name="Lambie S.C."/>
            <person name="Leahy S.C."/>
            <person name="Kelly W.J."/>
            <person name="Li D."/>
            <person name="Reilly K."/>
            <person name="Attwood G.T."/>
            <person name="Altermann E."/>
        </authorList>
    </citation>
    <scope>NUCLEOTIDE SEQUENCE [LARGE SCALE GENOMIC DNA]</scope>
    <source>
        <strain evidence="4">CM1</strain>
    </source>
</reference>
<evidence type="ECO:0000259" key="2">
    <source>
        <dbReference type="PROSITE" id="PS50104"/>
    </source>
</evidence>
<feature type="repeat" description="TPR" evidence="1">
    <location>
        <begin position="531"/>
        <end position="564"/>
    </location>
</feature>
<gene>
    <name evidence="3" type="ORF">MCM1_2483</name>
</gene>
<dbReference type="Gene3D" id="3.40.50.10140">
    <property type="entry name" value="Toll/interleukin-1 receptor homology (TIR) domain"/>
    <property type="match status" value="1"/>
</dbReference>
<dbReference type="EMBL" id="CP008746">
    <property type="protein sequence ID" value="AKJ39498.1"/>
    <property type="molecule type" value="Genomic_DNA"/>
</dbReference>
<name>A0A0G3CHT3_METBA</name>
<dbReference type="SUPFAM" id="SSF48452">
    <property type="entry name" value="TPR-like"/>
    <property type="match status" value="1"/>
</dbReference>
<protein>
    <recommendedName>
        <fullName evidence="2">TIR domain-containing protein</fullName>
    </recommendedName>
</protein>